<protein>
    <submittedName>
        <fullName evidence="3">Pentapeptide repeat-containing protein</fullName>
    </submittedName>
</protein>
<dbReference type="RefSeq" id="WP_351979473.1">
    <property type="nucleotide sequence ID" value="NZ_JBEPBX010000094.1"/>
</dbReference>
<proteinExistence type="predicted"/>
<comment type="caution">
    <text evidence="3">The sequence shown here is derived from an EMBL/GenBank/DDBJ whole genome shotgun (WGS) entry which is preliminary data.</text>
</comment>
<dbReference type="Proteomes" id="UP001445472">
    <property type="component" value="Unassembled WGS sequence"/>
</dbReference>
<organism evidence="3 4">
    <name type="scientific">Streptomyces xantholiticus</name>
    <dbReference type="NCBI Taxonomy" id="68285"/>
    <lineage>
        <taxon>Bacteria</taxon>
        <taxon>Bacillati</taxon>
        <taxon>Actinomycetota</taxon>
        <taxon>Actinomycetes</taxon>
        <taxon>Kitasatosporales</taxon>
        <taxon>Streptomycetaceae</taxon>
        <taxon>Streptomyces</taxon>
    </lineage>
</organism>
<evidence type="ECO:0000313" key="3">
    <source>
        <dbReference type="EMBL" id="MER6618686.1"/>
    </source>
</evidence>
<dbReference type="SUPFAM" id="SSF141571">
    <property type="entry name" value="Pentapeptide repeat-like"/>
    <property type="match status" value="1"/>
</dbReference>
<evidence type="ECO:0000256" key="2">
    <source>
        <dbReference type="SAM" id="Phobius"/>
    </source>
</evidence>
<keyword evidence="2" id="KW-1133">Transmembrane helix</keyword>
<dbReference type="PANTHER" id="PTHR14136:SF17">
    <property type="entry name" value="BTB_POZ DOMAIN-CONTAINING PROTEIN KCTD9"/>
    <property type="match status" value="1"/>
</dbReference>
<dbReference type="Gene3D" id="2.160.20.80">
    <property type="entry name" value="E3 ubiquitin-protein ligase SopA"/>
    <property type="match status" value="1"/>
</dbReference>
<dbReference type="InterPro" id="IPR051082">
    <property type="entry name" value="Pentapeptide-BTB/POZ_domain"/>
</dbReference>
<keyword evidence="2" id="KW-0472">Membrane</keyword>
<feature type="transmembrane region" description="Helical" evidence="2">
    <location>
        <begin position="6"/>
        <end position="33"/>
    </location>
</feature>
<evidence type="ECO:0000313" key="4">
    <source>
        <dbReference type="Proteomes" id="UP001445472"/>
    </source>
</evidence>
<feature type="region of interest" description="Disordered" evidence="1">
    <location>
        <begin position="217"/>
        <end position="247"/>
    </location>
</feature>
<accession>A0ABV1V818</accession>
<sequence>MHETGMLSWALLGMLILFGILGAVGAIFAWRMALREPEREPKIEVLAGIGGGLVTGIAIGVSALFLEVEIGESQKDAAWRANIEIAAVIPGFTPGDRDVKDINFSGKVLRDADFTGAELKGVRFRDADLRGAVFDNAKMQDAELIGANLEDSSLKGADLTGAKLESANLTGAIVNVPKTTFKNAHVDKYTCWPVGVDRKKVDAATIYKDNVERYVPVPESPEGDKDKFLGGQPAPHCDKWKHGKLVR</sequence>
<reference evidence="3 4" key="1">
    <citation type="submission" date="2024-06" db="EMBL/GenBank/DDBJ databases">
        <title>The Natural Products Discovery Center: Release of the First 8490 Sequenced Strains for Exploring Actinobacteria Biosynthetic Diversity.</title>
        <authorList>
            <person name="Kalkreuter E."/>
            <person name="Kautsar S.A."/>
            <person name="Yang D."/>
            <person name="Bader C.D."/>
            <person name="Teijaro C.N."/>
            <person name="Fluegel L."/>
            <person name="Davis C.M."/>
            <person name="Simpson J.R."/>
            <person name="Lauterbach L."/>
            <person name="Steele A.D."/>
            <person name="Gui C."/>
            <person name="Meng S."/>
            <person name="Li G."/>
            <person name="Viehrig K."/>
            <person name="Ye F."/>
            <person name="Su P."/>
            <person name="Kiefer A.F."/>
            <person name="Nichols A."/>
            <person name="Cepeda A.J."/>
            <person name="Yan W."/>
            <person name="Fan B."/>
            <person name="Jiang Y."/>
            <person name="Adhikari A."/>
            <person name="Zheng C.-J."/>
            <person name="Schuster L."/>
            <person name="Cowan T.M."/>
            <person name="Smanski M.J."/>
            <person name="Chevrette M.G."/>
            <person name="De Carvalho L.P.S."/>
            <person name="Shen B."/>
        </authorList>
    </citation>
    <scope>NUCLEOTIDE SEQUENCE [LARGE SCALE GENOMIC DNA]</scope>
    <source>
        <strain evidence="3 4">NPDC000837</strain>
    </source>
</reference>
<dbReference type="InterPro" id="IPR001646">
    <property type="entry name" value="5peptide_repeat"/>
</dbReference>
<dbReference type="PANTHER" id="PTHR14136">
    <property type="entry name" value="BTB_POZ DOMAIN-CONTAINING PROTEIN KCTD9"/>
    <property type="match status" value="1"/>
</dbReference>
<keyword evidence="4" id="KW-1185">Reference proteome</keyword>
<evidence type="ECO:0000256" key="1">
    <source>
        <dbReference type="SAM" id="MobiDB-lite"/>
    </source>
</evidence>
<keyword evidence="2" id="KW-0812">Transmembrane</keyword>
<dbReference type="Pfam" id="PF00805">
    <property type="entry name" value="Pentapeptide"/>
    <property type="match status" value="2"/>
</dbReference>
<gene>
    <name evidence="3" type="ORF">ABT276_36440</name>
</gene>
<name>A0ABV1V818_9ACTN</name>
<feature type="transmembrane region" description="Helical" evidence="2">
    <location>
        <begin position="45"/>
        <end position="66"/>
    </location>
</feature>
<dbReference type="EMBL" id="JBEPBX010000094">
    <property type="protein sequence ID" value="MER6618686.1"/>
    <property type="molecule type" value="Genomic_DNA"/>
</dbReference>